<feature type="transmembrane region" description="Helical" evidence="1">
    <location>
        <begin position="132"/>
        <end position="149"/>
    </location>
</feature>
<keyword evidence="1" id="KW-0812">Transmembrane</keyword>
<dbReference type="Proteomes" id="UP000316726">
    <property type="component" value="Chromosome 9"/>
</dbReference>
<dbReference type="EMBL" id="CP031042">
    <property type="protein sequence ID" value="QDZ22909.1"/>
    <property type="molecule type" value="Genomic_DNA"/>
</dbReference>
<dbReference type="OrthoDB" id="2016421at2759"/>
<evidence type="ECO:0000313" key="3">
    <source>
        <dbReference type="Proteomes" id="UP000316726"/>
    </source>
</evidence>
<sequence length="356" mass="39726">MWRTVEGSPLQSAMQGRHLIRQWTRQYSDSSKGWGYGAILERGRNLLSKGEGGGTGLGAKLPRPRLIPLSELRGNVKENFARVVTERMRGFWQRNKHIVLGVSASFAVYYIWRTTYGVASMFIDLTETFAEMGFLALSVAMTGAFYLYIRERSRINPNKLFRMAMTRLNTSPAVLEVMGAPLTGSHLQASVLSGGGLRVKGYLGSEGVKIRSTRLHMIFPVAGPEARGVVSIEAKKKRGKHQFKLLAVDVVTKSGLEERIFLDGDESYYRRGGILSELRDPFLKVAAAQTMYEIEDDEEERAAIAANVAAKSERASSAGETGQEKKQIYFYEWGWEYLKAQLSSVPQKLAQKPVQS</sequence>
<organism evidence="2 3">
    <name type="scientific">Chloropicon primus</name>
    <dbReference type="NCBI Taxonomy" id="1764295"/>
    <lineage>
        <taxon>Eukaryota</taxon>
        <taxon>Viridiplantae</taxon>
        <taxon>Chlorophyta</taxon>
        <taxon>Chloropicophyceae</taxon>
        <taxon>Chloropicales</taxon>
        <taxon>Chloropicaceae</taxon>
        <taxon>Chloropicon</taxon>
    </lineage>
</organism>
<protein>
    <submittedName>
        <fullName evidence="2">Uncharacterized protein</fullName>
    </submittedName>
</protein>
<dbReference type="PANTHER" id="PTHR36354:SF2">
    <property type="entry name" value="IMPORT INNER MEMBRANE TRANSLOCASE SUBUNIT"/>
    <property type="match status" value="1"/>
</dbReference>
<name>A0A5B8MQU0_9CHLO</name>
<dbReference type="Pfam" id="PF08695">
    <property type="entry name" value="Coa1"/>
    <property type="match status" value="1"/>
</dbReference>
<feature type="transmembrane region" description="Helical" evidence="1">
    <location>
        <begin position="97"/>
        <end position="112"/>
    </location>
</feature>
<evidence type="ECO:0000313" key="2">
    <source>
        <dbReference type="EMBL" id="QDZ22909.1"/>
    </source>
</evidence>
<keyword evidence="1" id="KW-0472">Membrane</keyword>
<dbReference type="AlphaFoldDB" id="A0A5B8MQU0"/>
<dbReference type="Gene3D" id="3.10.450.320">
    <property type="entry name" value="Mitochondrial import inner membrane translocase subunit Tim21"/>
    <property type="match status" value="1"/>
</dbReference>
<keyword evidence="1" id="KW-1133">Transmembrane helix</keyword>
<proteinExistence type="predicted"/>
<dbReference type="InterPro" id="IPR014807">
    <property type="entry name" value="Coa1"/>
</dbReference>
<reference evidence="2 3" key="1">
    <citation type="submission" date="2018-07" db="EMBL/GenBank/DDBJ databases">
        <title>The complete nuclear genome of the prasinophyte Chloropicon primus (CCMP1205).</title>
        <authorList>
            <person name="Pombert J.-F."/>
            <person name="Otis C."/>
            <person name="Turmel M."/>
            <person name="Lemieux C."/>
        </authorList>
    </citation>
    <scope>NUCLEOTIDE SEQUENCE [LARGE SCALE GENOMIC DNA]</scope>
    <source>
        <strain evidence="2 3">CCMP1205</strain>
    </source>
</reference>
<evidence type="ECO:0000256" key="1">
    <source>
        <dbReference type="SAM" id="Phobius"/>
    </source>
</evidence>
<keyword evidence="3" id="KW-1185">Reference proteome</keyword>
<gene>
    <name evidence="2" type="ORF">A3770_09p54270</name>
</gene>
<accession>A0A5B8MQU0</accession>
<dbReference type="InterPro" id="IPR038552">
    <property type="entry name" value="Tim21_IMS_sf"/>
</dbReference>
<dbReference type="PANTHER" id="PTHR36354">
    <property type="entry name" value="IMPORT INNER MEMBRANE TRANSLOCASE SUBUNIT"/>
    <property type="match status" value="1"/>
</dbReference>